<dbReference type="OrthoDB" id="2436368at2759"/>
<gene>
    <name evidence="1" type="ORF">DEBURN_LOCUS9620</name>
</gene>
<sequence>MSEKDYYENDEVFSGKSITSHNKFFGNCTAISPDSRQIVTFNPSKDRCEFKLYDIDDLSSSKRTFTSEGVTNNLPCWSIAISNCVDNKKSRLIALSCFSAKELEIHGDDKNDEKDLESGNKYLRPQTLIISITDEGETYTYLGPEPIGGVVRFLDSDDSDCDDGNSNNNGDDSDQPLKNRTVLIIVNVSGIYKETMNHIKRKIFFSRSPTIKQFELPQKLSKRLSKRLSSIHWEKSFKLLHKSIIRSHFIVHSFENEQQIIEMYSLITGDLEMLFKRYENLVASNMIRGSPIFAISQNEKILAFCQQATSITLYSMENGLEITTKQLEGQIGIYKILDVNFIDDDSKLLIVLEEKEDRQREDSVNHQIFVVWDLFTTFKNSIRQIDYSETKKPLKMDLTYRLMNSPGNMFAVRDGGDVFSVLDHKDVASIRDPSVKAIKEINIPTSGVDHVIYTVDGKICDQLIIDNVEPWQPNKKYLRISVFLDSTKSTQLIISHNTIQVWKWKRHSNNITEEPDKGDRILEYIRARKKEIKVQELKVGEREFVLKVSTNSTASETKTIHWPNNVNILEGACQALYVLTEKKHENSITSFKNVKSN</sequence>
<dbReference type="AlphaFoldDB" id="A0A9N9GHV6"/>
<evidence type="ECO:0000313" key="2">
    <source>
        <dbReference type="Proteomes" id="UP000789706"/>
    </source>
</evidence>
<dbReference type="SUPFAM" id="SSF82171">
    <property type="entry name" value="DPP6 N-terminal domain-like"/>
    <property type="match status" value="1"/>
</dbReference>
<keyword evidence="2" id="KW-1185">Reference proteome</keyword>
<name>A0A9N9GHV6_9GLOM</name>
<comment type="caution">
    <text evidence="1">The sequence shown here is derived from an EMBL/GenBank/DDBJ whole genome shotgun (WGS) entry which is preliminary data.</text>
</comment>
<dbReference type="SUPFAM" id="SSF101908">
    <property type="entry name" value="Putative isomerase YbhE"/>
    <property type="match status" value="1"/>
</dbReference>
<organism evidence="1 2">
    <name type="scientific">Diversispora eburnea</name>
    <dbReference type="NCBI Taxonomy" id="1213867"/>
    <lineage>
        <taxon>Eukaryota</taxon>
        <taxon>Fungi</taxon>
        <taxon>Fungi incertae sedis</taxon>
        <taxon>Mucoromycota</taxon>
        <taxon>Glomeromycotina</taxon>
        <taxon>Glomeromycetes</taxon>
        <taxon>Diversisporales</taxon>
        <taxon>Diversisporaceae</taxon>
        <taxon>Diversispora</taxon>
    </lineage>
</organism>
<proteinExistence type="predicted"/>
<dbReference type="EMBL" id="CAJVPK010001960">
    <property type="protein sequence ID" value="CAG8603120.1"/>
    <property type="molecule type" value="Genomic_DNA"/>
</dbReference>
<dbReference type="Proteomes" id="UP000789706">
    <property type="component" value="Unassembled WGS sequence"/>
</dbReference>
<protein>
    <submittedName>
        <fullName evidence="1">7661_t:CDS:1</fullName>
    </submittedName>
</protein>
<accession>A0A9N9GHV6</accession>
<reference evidence="1" key="1">
    <citation type="submission" date="2021-06" db="EMBL/GenBank/DDBJ databases">
        <authorList>
            <person name="Kallberg Y."/>
            <person name="Tangrot J."/>
            <person name="Rosling A."/>
        </authorList>
    </citation>
    <scope>NUCLEOTIDE SEQUENCE</scope>
    <source>
        <strain evidence="1">AZ414A</strain>
    </source>
</reference>
<evidence type="ECO:0000313" key="1">
    <source>
        <dbReference type="EMBL" id="CAG8603120.1"/>
    </source>
</evidence>